<protein>
    <submittedName>
        <fullName evidence="1">Uncharacterized protein</fullName>
    </submittedName>
</protein>
<evidence type="ECO:0000313" key="1">
    <source>
        <dbReference type="EMBL" id="KAF6143444.1"/>
    </source>
</evidence>
<dbReference type="Proteomes" id="UP000541444">
    <property type="component" value="Unassembled WGS sequence"/>
</dbReference>
<dbReference type="Gene3D" id="3.90.1100.10">
    <property type="match status" value="1"/>
</dbReference>
<gene>
    <name evidence="1" type="ORF">GIB67_029613</name>
</gene>
<dbReference type="AlphaFoldDB" id="A0A7J7LLR7"/>
<name>A0A7J7LLR7_9MAGN</name>
<keyword evidence="2" id="KW-1185">Reference proteome</keyword>
<dbReference type="OrthoDB" id="1533630at2759"/>
<accession>A0A7J7LLR7</accession>
<comment type="caution">
    <text evidence="1">The sequence shown here is derived from an EMBL/GenBank/DDBJ whole genome shotgun (WGS) entry which is preliminary data.</text>
</comment>
<reference evidence="1 2" key="1">
    <citation type="journal article" date="2020" name="IScience">
        <title>Genome Sequencing of the Endangered Kingdonia uniflora (Circaeasteraceae, Ranunculales) Reveals Potential Mechanisms of Evolutionary Specialization.</title>
        <authorList>
            <person name="Sun Y."/>
            <person name="Deng T."/>
            <person name="Zhang A."/>
            <person name="Moore M.J."/>
            <person name="Landis J.B."/>
            <person name="Lin N."/>
            <person name="Zhang H."/>
            <person name="Zhang X."/>
            <person name="Huang J."/>
            <person name="Zhang X."/>
            <person name="Sun H."/>
            <person name="Wang H."/>
        </authorList>
    </citation>
    <scope>NUCLEOTIDE SEQUENCE [LARGE SCALE GENOMIC DNA]</scope>
    <source>
        <strain evidence="1">TB1705</strain>
        <tissue evidence="1">Leaf</tissue>
    </source>
</reference>
<dbReference type="SUPFAM" id="SSF64484">
    <property type="entry name" value="beta and beta-prime subunits of DNA dependent RNA-polymerase"/>
    <property type="match status" value="1"/>
</dbReference>
<organism evidence="1 2">
    <name type="scientific">Kingdonia uniflora</name>
    <dbReference type="NCBI Taxonomy" id="39325"/>
    <lineage>
        <taxon>Eukaryota</taxon>
        <taxon>Viridiplantae</taxon>
        <taxon>Streptophyta</taxon>
        <taxon>Embryophyta</taxon>
        <taxon>Tracheophyta</taxon>
        <taxon>Spermatophyta</taxon>
        <taxon>Magnoliopsida</taxon>
        <taxon>Ranunculales</taxon>
        <taxon>Circaeasteraceae</taxon>
        <taxon>Kingdonia</taxon>
    </lineage>
</organism>
<proteinExistence type="predicted"/>
<evidence type="ECO:0000313" key="2">
    <source>
        <dbReference type="Proteomes" id="UP000541444"/>
    </source>
</evidence>
<dbReference type="EMBL" id="JACGCM010002205">
    <property type="protein sequence ID" value="KAF6143444.1"/>
    <property type="molecule type" value="Genomic_DNA"/>
</dbReference>
<sequence length="234" mass="26777">MKARGVLIQRSTLGEDSLWELMWLHVNNINPSLQCEVFPDLDSENAQQKQNEIEGRWHSDVIESVEKSKLESRFNICKTPHQSNIGYFSKSVQVGSEDMFVIVTSRVQLFRKLQMDVKRSVKKCVDDGKTVNWGKANAASTRAGVSQVLNRLTYASTLSYLRRLNSPIGREGSAANPILEFLEWSTENFEVGIHQNFDLLVGENIETAEKTGFIFNALKFYFKINEMHYDLNYS</sequence>